<protein>
    <submittedName>
        <fullName evidence="1">Uncharacterized protein</fullName>
    </submittedName>
</protein>
<proteinExistence type="predicted"/>
<accession>A0A0K2T1H7</accession>
<dbReference type="EMBL" id="HACA01002329">
    <property type="protein sequence ID" value="CDW19690.1"/>
    <property type="molecule type" value="Transcribed_RNA"/>
</dbReference>
<evidence type="ECO:0000313" key="1">
    <source>
        <dbReference type="EMBL" id="CDW19690.1"/>
    </source>
</evidence>
<reference evidence="1" key="1">
    <citation type="submission" date="2014-05" db="EMBL/GenBank/DDBJ databases">
        <authorList>
            <person name="Chronopoulou M."/>
        </authorList>
    </citation>
    <scope>NUCLEOTIDE SEQUENCE</scope>
    <source>
        <tissue evidence="1">Whole organism</tissue>
    </source>
</reference>
<name>A0A0K2T1H7_LEPSM</name>
<dbReference type="AlphaFoldDB" id="A0A0K2T1H7"/>
<organism evidence="1">
    <name type="scientific">Lepeophtheirus salmonis</name>
    <name type="common">Salmon louse</name>
    <name type="synonym">Caligus salmonis</name>
    <dbReference type="NCBI Taxonomy" id="72036"/>
    <lineage>
        <taxon>Eukaryota</taxon>
        <taxon>Metazoa</taxon>
        <taxon>Ecdysozoa</taxon>
        <taxon>Arthropoda</taxon>
        <taxon>Crustacea</taxon>
        <taxon>Multicrustacea</taxon>
        <taxon>Hexanauplia</taxon>
        <taxon>Copepoda</taxon>
        <taxon>Siphonostomatoida</taxon>
        <taxon>Caligidae</taxon>
        <taxon>Lepeophtheirus</taxon>
    </lineage>
</organism>
<sequence length="18" mass="2077">MRITLLLSGTFFHLSLNL</sequence>